<dbReference type="Proteomes" id="UP000184267">
    <property type="component" value="Unassembled WGS sequence"/>
</dbReference>
<feature type="region of interest" description="Disordered" evidence="1">
    <location>
        <begin position="38"/>
        <end position="76"/>
    </location>
</feature>
<proteinExistence type="predicted"/>
<reference evidence="2 3" key="1">
    <citation type="submission" date="2016-10" db="EMBL/GenBank/DDBJ databases">
        <title>Genome sequence of the basidiomycete white-rot fungus Trametes pubescens.</title>
        <authorList>
            <person name="Makela M.R."/>
            <person name="Granchi Z."/>
            <person name="Peng M."/>
            <person name="De Vries R.P."/>
            <person name="Grigoriev I."/>
            <person name="Riley R."/>
            <person name="Hilden K."/>
        </authorList>
    </citation>
    <scope>NUCLEOTIDE SEQUENCE [LARGE SCALE GENOMIC DNA]</scope>
    <source>
        <strain evidence="2 3">FBCC735</strain>
    </source>
</reference>
<gene>
    <name evidence="2" type="ORF">TRAPUB_3019</name>
</gene>
<feature type="region of interest" description="Disordered" evidence="1">
    <location>
        <begin position="1"/>
        <end position="20"/>
    </location>
</feature>
<organism evidence="2 3">
    <name type="scientific">Trametes pubescens</name>
    <name type="common">White-rot fungus</name>
    <dbReference type="NCBI Taxonomy" id="154538"/>
    <lineage>
        <taxon>Eukaryota</taxon>
        <taxon>Fungi</taxon>
        <taxon>Dikarya</taxon>
        <taxon>Basidiomycota</taxon>
        <taxon>Agaricomycotina</taxon>
        <taxon>Agaricomycetes</taxon>
        <taxon>Polyporales</taxon>
        <taxon>Polyporaceae</taxon>
        <taxon>Trametes</taxon>
    </lineage>
</organism>
<accession>A0A1M2VES6</accession>
<dbReference type="OMA" id="RDCAAWE"/>
<sequence length="326" mass="35430">MSLSTHSTFDASKDRSLLPWLHESSTVPSLESEADCYDQPIALDSSPRLAPDSPIRSSACSTPSTPSAATPLGPTALSGLSTVSPILLSPETTPPDPLAQDCSASPSASIPCAPPPSPYFSDPPPKNIEADLRATVDALRAQKKAAQRGLVDENAALREEVGFLRQSLRLCAPEDSDAKQLAVALEQERTHRLRSEEKFRALVDYLAEQVASGAERRDAMEKALVASERDCAAWEGKVAAALKRCEVLEEENLRVKSLLDLFARQRPTAVQQQMQGMLYEVAEERANLKKTEAIEQTLDKLRDAHPEAKKTGTMNYDINNVKLKGA</sequence>
<dbReference type="AlphaFoldDB" id="A0A1M2VES6"/>
<evidence type="ECO:0000313" key="3">
    <source>
        <dbReference type="Proteomes" id="UP000184267"/>
    </source>
</evidence>
<keyword evidence="3" id="KW-1185">Reference proteome</keyword>
<dbReference type="OrthoDB" id="2745008at2759"/>
<evidence type="ECO:0000313" key="2">
    <source>
        <dbReference type="EMBL" id="OJT06084.1"/>
    </source>
</evidence>
<name>A0A1M2VES6_TRAPU</name>
<protein>
    <submittedName>
        <fullName evidence="2">Uncharacterized protein</fullName>
    </submittedName>
</protein>
<dbReference type="EMBL" id="MNAD01001353">
    <property type="protein sequence ID" value="OJT06084.1"/>
    <property type="molecule type" value="Genomic_DNA"/>
</dbReference>
<feature type="compositionally biased region" description="Pro residues" evidence="1">
    <location>
        <begin position="112"/>
        <end position="124"/>
    </location>
</feature>
<comment type="caution">
    <text evidence="2">The sequence shown here is derived from an EMBL/GenBank/DDBJ whole genome shotgun (WGS) entry which is preliminary data.</text>
</comment>
<evidence type="ECO:0000256" key="1">
    <source>
        <dbReference type="SAM" id="MobiDB-lite"/>
    </source>
</evidence>
<feature type="compositionally biased region" description="Low complexity" evidence="1">
    <location>
        <begin position="57"/>
        <end position="76"/>
    </location>
</feature>
<feature type="region of interest" description="Disordered" evidence="1">
    <location>
        <begin position="88"/>
        <end position="124"/>
    </location>
</feature>
<feature type="compositionally biased region" description="Polar residues" evidence="1">
    <location>
        <begin position="1"/>
        <end position="10"/>
    </location>
</feature>